<dbReference type="AlphaFoldDB" id="A0A8E0IE66"/>
<dbReference type="Proteomes" id="UP000014303">
    <property type="component" value="Unassembled WGS sequence"/>
</dbReference>
<comment type="caution">
    <text evidence="1">The sequence shown here is derived from an EMBL/GenBank/DDBJ whole genome shotgun (WGS) entry which is preliminary data.</text>
</comment>
<gene>
    <name evidence="1" type="ORF">Lpp7_12224</name>
</gene>
<accession>A0A8E0IE66</accession>
<protein>
    <submittedName>
        <fullName evidence="1">Uncharacterized protein</fullName>
    </submittedName>
</protein>
<name>A0A8E0IE66_LACPA</name>
<reference evidence="1 2" key="1">
    <citation type="journal article" date="2013" name="PLoS ONE">
        <title>Lactobacillus paracasei comparative genomics: towards species pan-genome definition and exploitation of diversity.</title>
        <authorList>
            <person name="Smokvina T."/>
            <person name="Wels M."/>
            <person name="Polka J."/>
            <person name="Chervaux C."/>
            <person name="Brisse S."/>
            <person name="Boekhorst J."/>
            <person name="van Hylckama Vlieg J.E."/>
            <person name="Siezen R.J."/>
        </authorList>
    </citation>
    <scope>NUCLEOTIDE SEQUENCE [LARGE SCALE GENOMIC DNA]</scope>
    <source>
        <strain evidence="1 2">Lpp7</strain>
    </source>
</reference>
<sequence>MLLARLPQVQAVQQRQVLPVRLHPAQAVQQHRVLPVRLHPVRLTRRLPVLLLSQLLPHSLQVVSR</sequence>
<organism evidence="1 2">
    <name type="scientific">Lacticaseibacillus paracasei subsp. paracasei Lpp7</name>
    <dbReference type="NCBI Taxonomy" id="1256200"/>
    <lineage>
        <taxon>Bacteria</taxon>
        <taxon>Bacillati</taxon>
        <taxon>Bacillota</taxon>
        <taxon>Bacilli</taxon>
        <taxon>Lactobacillales</taxon>
        <taxon>Lactobacillaceae</taxon>
        <taxon>Lacticaseibacillus</taxon>
    </lineage>
</organism>
<proteinExistence type="predicted"/>
<evidence type="ECO:0000313" key="1">
    <source>
        <dbReference type="EMBL" id="EPC49769.1"/>
    </source>
</evidence>
<evidence type="ECO:0000313" key="2">
    <source>
        <dbReference type="Proteomes" id="UP000014303"/>
    </source>
</evidence>
<dbReference type="EMBL" id="ANJV01000247">
    <property type="protein sequence ID" value="EPC49769.1"/>
    <property type="molecule type" value="Genomic_DNA"/>
</dbReference>